<dbReference type="OrthoDB" id="531446at2"/>
<protein>
    <submittedName>
        <fullName evidence="7">Phage DNA-binding protein Ner</fullName>
    </submittedName>
</protein>
<dbReference type="InterPro" id="IPR038722">
    <property type="entry name" value="Ner_HTH_dom"/>
</dbReference>
<evidence type="ECO:0000256" key="2">
    <source>
        <dbReference type="ARBA" id="ARBA00023015"/>
    </source>
</evidence>
<evidence type="ECO:0000313" key="7">
    <source>
        <dbReference type="EMBL" id="EPY01879.1"/>
    </source>
</evidence>
<dbReference type="AlphaFoldDB" id="S9SAZ1"/>
<dbReference type="Proteomes" id="UP000015350">
    <property type="component" value="Unassembled WGS sequence"/>
</dbReference>
<dbReference type="InterPro" id="IPR010982">
    <property type="entry name" value="Lambda_DNA-bd_dom_sf"/>
</dbReference>
<evidence type="ECO:0000256" key="4">
    <source>
        <dbReference type="ARBA" id="ARBA00023163"/>
    </source>
</evidence>
<evidence type="ECO:0000256" key="5">
    <source>
        <dbReference type="SAM" id="MobiDB-lite"/>
    </source>
</evidence>
<dbReference type="GO" id="GO:0003677">
    <property type="term" value="F:DNA binding"/>
    <property type="evidence" value="ECO:0007669"/>
    <property type="project" value="UniProtKB-KW"/>
</dbReference>
<dbReference type="Pfam" id="PF13693">
    <property type="entry name" value="HTH_35"/>
    <property type="match status" value="1"/>
</dbReference>
<feature type="region of interest" description="Disordered" evidence="5">
    <location>
        <begin position="77"/>
        <end position="103"/>
    </location>
</feature>
<proteinExistence type="inferred from homology"/>
<evidence type="ECO:0000256" key="1">
    <source>
        <dbReference type="ARBA" id="ARBA00006157"/>
    </source>
</evidence>
<evidence type="ECO:0000256" key="3">
    <source>
        <dbReference type="ARBA" id="ARBA00023125"/>
    </source>
</evidence>
<sequence>MASSPKSKAKKWHPEDIKAEIRKRGGTIGRVARAAGLADVSGRVAFLHPVPTANRAIAEFIGVPVNELWPQWFDAKGNRKSSISSNENSPKARRGHRQKTVAK</sequence>
<keyword evidence="3 7" id="KW-0238">DNA-binding</keyword>
<feature type="domain" description="Ner winged helix-turn-helix DNA-binding" evidence="6">
    <location>
        <begin position="12"/>
        <end position="79"/>
    </location>
</feature>
<evidence type="ECO:0000259" key="6">
    <source>
        <dbReference type="Pfam" id="PF13693"/>
    </source>
</evidence>
<organism evidence="7 8">
    <name type="scientific">Magnetospirillum fulvum MGU-K5</name>
    <dbReference type="NCBI Taxonomy" id="1316936"/>
    <lineage>
        <taxon>Bacteria</taxon>
        <taxon>Pseudomonadati</taxon>
        <taxon>Pseudomonadota</taxon>
        <taxon>Alphaproteobacteria</taxon>
        <taxon>Rhodospirillales</taxon>
        <taxon>Rhodospirillaceae</taxon>
        <taxon>Magnetospirillum</taxon>
    </lineage>
</organism>
<dbReference type="STRING" id="1316936.K678_08514"/>
<comment type="caution">
    <text evidence="7">The sequence shown here is derived from an EMBL/GenBank/DDBJ whole genome shotgun (WGS) entry which is preliminary data.</text>
</comment>
<comment type="similarity">
    <text evidence="1">Belongs to the ner transcriptional regulatory family.</text>
</comment>
<dbReference type="EMBL" id="AQPH01000026">
    <property type="protein sequence ID" value="EPY01879.1"/>
    <property type="molecule type" value="Genomic_DNA"/>
</dbReference>
<keyword evidence="2" id="KW-0805">Transcription regulation</keyword>
<feature type="compositionally biased region" description="Basic residues" evidence="5">
    <location>
        <begin position="91"/>
        <end position="103"/>
    </location>
</feature>
<dbReference type="RefSeq" id="WP_021132041.1">
    <property type="nucleotide sequence ID" value="NZ_AQPH01000026.1"/>
</dbReference>
<keyword evidence="4" id="KW-0804">Transcription</keyword>
<dbReference type="SUPFAM" id="SSF47413">
    <property type="entry name" value="lambda repressor-like DNA-binding domains"/>
    <property type="match status" value="1"/>
</dbReference>
<gene>
    <name evidence="7" type="ORF">K678_08514</name>
</gene>
<reference evidence="7 8" key="1">
    <citation type="submission" date="2013-04" db="EMBL/GenBank/DDBJ databases">
        <authorList>
            <person name="Kuznetsov B."/>
            <person name="Ivanovsky R."/>
        </authorList>
    </citation>
    <scope>NUCLEOTIDE SEQUENCE [LARGE SCALE GENOMIC DNA]</scope>
    <source>
        <strain evidence="7 8">MGU-K5</strain>
    </source>
</reference>
<feature type="compositionally biased region" description="Polar residues" evidence="5">
    <location>
        <begin position="80"/>
        <end position="89"/>
    </location>
</feature>
<dbReference type="Gene3D" id="1.10.260.40">
    <property type="entry name" value="lambda repressor-like DNA-binding domains"/>
    <property type="match status" value="1"/>
</dbReference>
<dbReference type="eggNOG" id="COG3423">
    <property type="taxonomic scope" value="Bacteria"/>
</dbReference>
<accession>S9SAZ1</accession>
<evidence type="ECO:0000313" key="8">
    <source>
        <dbReference type="Proteomes" id="UP000015350"/>
    </source>
</evidence>
<name>S9SAZ1_MAGFU</name>